<gene>
    <name evidence="2" type="ORF">BAUCODRAFT_77338</name>
</gene>
<evidence type="ECO:0000313" key="3">
    <source>
        <dbReference type="Proteomes" id="UP000011761"/>
    </source>
</evidence>
<dbReference type="AlphaFoldDB" id="M2N271"/>
<dbReference type="KEGG" id="bcom:BAUCODRAFT_77338"/>
<dbReference type="GeneID" id="19117088"/>
<keyword evidence="3" id="KW-1185">Reference proteome</keyword>
<dbReference type="RefSeq" id="XP_007679964.1">
    <property type="nucleotide sequence ID" value="XM_007681774.1"/>
</dbReference>
<feature type="compositionally biased region" description="Basic and acidic residues" evidence="1">
    <location>
        <begin position="61"/>
        <end position="73"/>
    </location>
</feature>
<organism evidence="2 3">
    <name type="scientific">Baudoinia panamericana (strain UAMH 10762)</name>
    <name type="common">Angels' share fungus</name>
    <name type="synonym">Baudoinia compniacensis (strain UAMH 10762)</name>
    <dbReference type="NCBI Taxonomy" id="717646"/>
    <lineage>
        <taxon>Eukaryota</taxon>
        <taxon>Fungi</taxon>
        <taxon>Dikarya</taxon>
        <taxon>Ascomycota</taxon>
        <taxon>Pezizomycotina</taxon>
        <taxon>Dothideomycetes</taxon>
        <taxon>Dothideomycetidae</taxon>
        <taxon>Mycosphaerellales</taxon>
        <taxon>Teratosphaeriaceae</taxon>
        <taxon>Baudoinia</taxon>
    </lineage>
</organism>
<protein>
    <submittedName>
        <fullName evidence="2">Uncharacterized protein</fullName>
    </submittedName>
</protein>
<dbReference type="eggNOG" id="ENOG502SZKE">
    <property type="taxonomic scope" value="Eukaryota"/>
</dbReference>
<feature type="compositionally biased region" description="Basic and acidic residues" evidence="1">
    <location>
        <begin position="32"/>
        <end position="46"/>
    </location>
</feature>
<dbReference type="HOGENOM" id="CLU_182434_0_0_1"/>
<proteinExistence type="predicted"/>
<evidence type="ECO:0000256" key="1">
    <source>
        <dbReference type="SAM" id="MobiDB-lite"/>
    </source>
</evidence>
<evidence type="ECO:0000313" key="2">
    <source>
        <dbReference type="EMBL" id="EMC93079.1"/>
    </source>
</evidence>
<sequence>MSAPNAGRQSPDPERQSKSQLHEPTASNPNDQAKEVTQDQNKEALKSLESNPKGPLEDFAEEKTKKDTGVTKG</sequence>
<accession>M2N271</accession>
<feature type="region of interest" description="Disordered" evidence="1">
    <location>
        <begin position="1"/>
        <end position="73"/>
    </location>
</feature>
<dbReference type="OrthoDB" id="5375886at2759"/>
<feature type="compositionally biased region" description="Basic and acidic residues" evidence="1">
    <location>
        <begin position="11"/>
        <end position="21"/>
    </location>
</feature>
<dbReference type="EMBL" id="KB445561">
    <property type="protein sequence ID" value="EMC93079.1"/>
    <property type="molecule type" value="Genomic_DNA"/>
</dbReference>
<name>M2N271_BAUPA</name>
<dbReference type="OMA" id="YETRPGQ"/>
<reference evidence="2 3" key="1">
    <citation type="journal article" date="2012" name="PLoS Pathog.">
        <title>Diverse lifestyles and strategies of plant pathogenesis encoded in the genomes of eighteen Dothideomycetes fungi.</title>
        <authorList>
            <person name="Ohm R.A."/>
            <person name="Feau N."/>
            <person name="Henrissat B."/>
            <person name="Schoch C.L."/>
            <person name="Horwitz B.A."/>
            <person name="Barry K.W."/>
            <person name="Condon B.J."/>
            <person name="Copeland A.C."/>
            <person name="Dhillon B."/>
            <person name="Glaser F."/>
            <person name="Hesse C.N."/>
            <person name="Kosti I."/>
            <person name="LaButti K."/>
            <person name="Lindquist E.A."/>
            <person name="Lucas S."/>
            <person name="Salamov A.A."/>
            <person name="Bradshaw R.E."/>
            <person name="Ciuffetti L."/>
            <person name="Hamelin R.C."/>
            <person name="Kema G.H.J."/>
            <person name="Lawrence C."/>
            <person name="Scott J.A."/>
            <person name="Spatafora J.W."/>
            <person name="Turgeon B.G."/>
            <person name="de Wit P.J.G.M."/>
            <person name="Zhong S."/>
            <person name="Goodwin S.B."/>
            <person name="Grigoriev I.V."/>
        </authorList>
    </citation>
    <scope>NUCLEOTIDE SEQUENCE [LARGE SCALE GENOMIC DNA]</scope>
    <source>
        <strain evidence="2 3">UAMH 10762</strain>
    </source>
</reference>
<dbReference type="Proteomes" id="UP000011761">
    <property type="component" value="Unassembled WGS sequence"/>
</dbReference>